<dbReference type="SUPFAM" id="SSF53041">
    <property type="entry name" value="Resolvase-like"/>
    <property type="match status" value="1"/>
</dbReference>
<dbReference type="HOGENOM" id="CLU_466036_0_0_10"/>
<proteinExistence type="predicted"/>
<dbReference type="RefSeq" id="WP_013995903.1">
    <property type="nucleotide sequence ID" value="NC_015844.1"/>
</dbReference>
<dbReference type="Gene3D" id="3.40.50.1390">
    <property type="entry name" value="Resolvase, N-terminal catalytic domain"/>
    <property type="match status" value="1"/>
</dbReference>
<organism evidence="4 5">
    <name type="scientific">Zobellia galactanivorans (strain DSM 12802 / CCUG 47099 / CIP 106680 / NCIMB 13871 / Dsij)</name>
    <dbReference type="NCBI Taxonomy" id="63186"/>
    <lineage>
        <taxon>Bacteria</taxon>
        <taxon>Pseudomonadati</taxon>
        <taxon>Bacteroidota</taxon>
        <taxon>Flavobacteriia</taxon>
        <taxon>Flavobacteriales</taxon>
        <taxon>Flavobacteriaceae</taxon>
        <taxon>Zobellia</taxon>
    </lineage>
</organism>
<evidence type="ECO:0000259" key="3">
    <source>
        <dbReference type="PROSITE" id="PS51737"/>
    </source>
</evidence>
<evidence type="ECO:0000259" key="2">
    <source>
        <dbReference type="PROSITE" id="PS51736"/>
    </source>
</evidence>
<dbReference type="SMART" id="SM00857">
    <property type="entry name" value="Resolvase"/>
    <property type="match status" value="1"/>
</dbReference>
<feature type="domain" description="Recombinase" evidence="3">
    <location>
        <begin position="157"/>
        <end position="283"/>
    </location>
</feature>
<feature type="coiled-coil region" evidence="1">
    <location>
        <begin position="366"/>
        <end position="403"/>
    </location>
</feature>
<dbReference type="GO" id="GO:0003677">
    <property type="term" value="F:DNA binding"/>
    <property type="evidence" value="ECO:0007669"/>
    <property type="project" value="InterPro"/>
</dbReference>
<dbReference type="InterPro" id="IPR011109">
    <property type="entry name" value="DNA_bind_recombinase_dom"/>
</dbReference>
<feature type="domain" description="Resolvase/invertase-type recombinase catalytic" evidence="2">
    <location>
        <begin position="1"/>
        <end position="149"/>
    </location>
</feature>
<dbReference type="AlphaFoldDB" id="G0L481"/>
<keyword evidence="5" id="KW-1185">Reference proteome</keyword>
<dbReference type="Pfam" id="PF07508">
    <property type="entry name" value="Recombinase"/>
    <property type="match status" value="1"/>
</dbReference>
<name>G0L481_ZOBGA</name>
<dbReference type="PANTHER" id="PTHR30461">
    <property type="entry name" value="DNA-INVERTASE FROM LAMBDOID PROPHAGE"/>
    <property type="match status" value="1"/>
</dbReference>
<evidence type="ECO:0000256" key="1">
    <source>
        <dbReference type="SAM" id="Coils"/>
    </source>
</evidence>
<dbReference type="GO" id="GO:0000150">
    <property type="term" value="F:DNA strand exchange activity"/>
    <property type="evidence" value="ECO:0007669"/>
    <property type="project" value="InterPro"/>
</dbReference>
<gene>
    <name evidence="4" type="ordered locus">zobellia_4581</name>
</gene>
<dbReference type="InterPro" id="IPR050639">
    <property type="entry name" value="SSR_resolvase"/>
</dbReference>
<reference evidence="5" key="1">
    <citation type="submission" date="2009-07" db="EMBL/GenBank/DDBJ databases">
        <title>Complete genome sequence of Zobellia galactanivorans Dsij.</title>
        <authorList>
            <consortium name="Genoscope - CEA"/>
        </authorList>
    </citation>
    <scope>NUCLEOTIDE SEQUENCE [LARGE SCALE GENOMIC DNA]</scope>
    <source>
        <strain evidence="5">DSM 12802 / CCUG 47099 / CIP 106680 / NCIMB 13871 / Dsij</strain>
    </source>
</reference>
<accession>G0L481</accession>
<dbReference type="PANTHER" id="PTHR30461:SF23">
    <property type="entry name" value="DNA RECOMBINASE-RELATED"/>
    <property type="match status" value="1"/>
</dbReference>
<dbReference type="InterPro" id="IPR006119">
    <property type="entry name" value="Resolv_N"/>
</dbReference>
<dbReference type="Gene3D" id="3.90.1750.20">
    <property type="entry name" value="Putative Large Serine Recombinase, Chain B, Domain 2"/>
    <property type="match status" value="1"/>
</dbReference>
<dbReference type="InterPro" id="IPR025827">
    <property type="entry name" value="Zn_ribbon_recom_dom"/>
</dbReference>
<dbReference type="OrthoDB" id="1094757at2"/>
<dbReference type="InterPro" id="IPR036162">
    <property type="entry name" value="Resolvase-like_N_sf"/>
</dbReference>
<dbReference type="InterPro" id="IPR038109">
    <property type="entry name" value="DNA_bind_recomb_sf"/>
</dbReference>
<sequence length="536" mass="62172">MLAIYCRISQEKLEGKDRSIKDQKLLGIELAESLKLPYKVYIDEGISGTKAIADRPAFSEMLDDIQDGKITSVYAYDQSRLERSPETRFVFKRLLKENNVKLYTDNGLVDTESEEGEMMGDFLSIINQYYARITARKIKSVLKRNAKEGKVHGNILPFGYSKDEKGYLTINEKEAEIVKEIYAKSLSGIGSSTIKNWLNETGVPTRYNKLSGTLTTVNKYTGKKTTKKKSDIKWSDKTVQDILRNPIYKGKRRWGKEFYDCPAILDADYWQKVNDNLPKNKHNSGKKVDHKYLLKGLLECAKCGRNLYGHRRVSLKDNAYICSSKRIKSQNCGSRGINIDYLEDVIFSRFLKGDKLLEMVRESTKNDLDNQRSLKLNKELETLEKRKQELERQKEKAIRLTLLDEVSESDLSNILKGMDQEHSDANIRISNIKSELEFLKKGLNSQNEIQNDISQMKDNTPFNIKRDMIHKYIKRIYITWWPEVFEHIIEVSFNLPIPNEKFLTNRGHKLKKLGLELNGKDWKSIEGIIYNNHQEH</sequence>
<keyword evidence="1" id="KW-0175">Coiled coil</keyword>
<dbReference type="STRING" id="63186.ZOBELLIA_4581"/>
<dbReference type="CDD" id="cd00338">
    <property type="entry name" value="Ser_Recombinase"/>
    <property type="match status" value="1"/>
</dbReference>
<dbReference type="Pfam" id="PF00239">
    <property type="entry name" value="Resolvase"/>
    <property type="match status" value="1"/>
</dbReference>
<protein>
    <submittedName>
        <fullName evidence="4">Large serine recombinase</fullName>
    </submittedName>
</protein>
<dbReference type="PROSITE" id="PS51736">
    <property type="entry name" value="RECOMBINASES_3"/>
    <property type="match status" value="1"/>
</dbReference>
<dbReference type="PROSITE" id="PS51737">
    <property type="entry name" value="RECOMBINASE_DNA_BIND"/>
    <property type="match status" value="1"/>
</dbReference>
<evidence type="ECO:0000313" key="5">
    <source>
        <dbReference type="Proteomes" id="UP000008898"/>
    </source>
</evidence>
<evidence type="ECO:0000313" key="4">
    <source>
        <dbReference type="EMBL" id="CAZ98716.1"/>
    </source>
</evidence>
<dbReference type="EMBL" id="FP476056">
    <property type="protein sequence ID" value="CAZ98716.1"/>
    <property type="molecule type" value="Genomic_DNA"/>
</dbReference>
<reference evidence="4 5" key="2">
    <citation type="journal article" date="2012" name="Environ. Microbiol.">
        <title>Characterization of the first alginolytic operons in a marine bacterium: from their emergence in marine Flavobacteriia to their independent transfers to marine Proteobacteria and human gut Bacteroides.</title>
        <authorList>
            <person name="Thomas F."/>
            <person name="Barbeyron T."/>
            <person name="Tonon T."/>
            <person name="Genicot S."/>
            <person name="Czjzek M."/>
            <person name="Michel G."/>
        </authorList>
    </citation>
    <scope>NUCLEOTIDE SEQUENCE [LARGE SCALE GENOMIC DNA]</scope>
    <source>
        <strain evidence="5">DSM 12802 / CCUG 47099 / CIP 106680 / NCIMB 13871 / Dsij</strain>
    </source>
</reference>
<dbReference type="Proteomes" id="UP000008898">
    <property type="component" value="Chromosome"/>
</dbReference>
<dbReference type="Pfam" id="PF13408">
    <property type="entry name" value="Zn_ribbon_recom"/>
    <property type="match status" value="1"/>
</dbReference>
<dbReference type="KEGG" id="zga:ZOBELLIA_4581"/>